<name>A0A518BRD4_9BACT</name>
<organism evidence="3 4">
    <name type="scientific">Engelhardtia mirabilis</name>
    <dbReference type="NCBI Taxonomy" id="2528011"/>
    <lineage>
        <taxon>Bacteria</taxon>
        <taxon>Pseudomonadati</taxon>
        <taxon>Planctomycetota</taxon>
        <taxon>Planctomycetia</taxon>
        <taxon>Planctomycetia incertae sedis</taxon>
        <taxon>Engelhardtia</taxon>
    </lineage>
</organism>
<dbReference type="GO" id="GO:0016787">
    <property type="term" value="F:hydrolase activity"/>
    <property type="evidence" value="ECO:0007669"/>
    <property type="project" value="UniProtKB-KW"/>
</dbReference>
<proteinExistence type="predicted"/>
<reference evidence="3 4" key="1">
    <citation type="submission" date="2019-02" db="EMBL/GenBank/DDBJ databases">
        <title>Deep-cultivation of Planctomycetes and their phenomic and genomic characterization uncovers novel biology.</title>
        <authorList>
            <person name="Wiegand S."/>
            <person name="Jogler M."/>
            <person name="Boedeker C."/>
            <person name="Pinto D."/>
            <person name="Vollmers J."/>
            <person name="Rivas-Marin E."/>
            <person name="Kohn T."/>
            <person name="Peeters S.H."/>
            <person name="Heuer A."/>
            <person name="Rast P."/>
            <person name="Oberbeckmann S."/>
            <person name="Bunk B."/>
            <person name="Jeske O."/>
            <person name="Meyerdierks A."/>
            <person name="Storesund J.E."/>
            <person name="Kallscheuer N."/>
            <person name="Luecker S."/>
            <person name="Lage O.M."/>
            <person name="Pohl T."/>
            <person name="Merkel B.J."/>
            <person name="Hornburger P."/>
            <person name="Mueller R.-W."/>
            <person name="Bruemmer F."/>
            <person name="Labrenz M."/>
            <person name="Spormann A.M."/>
            <person name="Op den Camp H."/>
            <person name="Overmann J."/>
            <person name="Amann R."/>
            <person name="Jetten M.S.M."/>
            <person name="Mascher T."/>
            <person name="Medema M.H."/>
            <person name="Devos D.P."/>
            <person name="Kaster A.-K."/>
            <person name="Ovreas L."/>
            <person name="Rohde M."/>
            <person name="Galperin M.Y."/>
            <person name="Jogler C."/>
        </authorList>
    </citation>
    <scope>NUCLEOTIDE SEQUENCE [LARGE SCALE GENOMIC DNA]</scope>
    <source>
        <strain evidence="3 4">Pla133</strain>
    </source>
</reference>
<dbReference type="GO" id="GO:0003676">
    <property type="term" value="F:nucleic acid binding"/>
    <property type="evidence" value="ECO:0007669"/>
    <property type="project" value="InterPro"/>
</dbReference>
<keyword evidence="3" id="KW-0347">Helicase</keyword>
<dbReference type="AlphaFoldDB" id="A0A518BRD4"/>
<dbReference type="Proteomes" id="UP000316921">
    <property type="component" value="Chromosome"/>
</dbReference>
<dbReference type="EMBL" id="CP036287">
    <property type="protein sequence ID" value="QDU69534.1"/>
    <property type="molecule type" value="Genomic_DNA"/>
</dbReference>
<dbReference type="Gene3D" id="1.10.150.80">
    <property type="entry name" value="HRDC domain"/>
    <property type="match status" value="1"/>
</dbReference>
<keyword evidence="3" id="KW-0547">Nucleotide-binding</keyword>
<dbReference type="InterPro" id="IPR010997">
    <property type="entry name" value="HRDC-like_sf"/>
</dbReference>
<dbReference type="SMART" id="SM00341">
    <property type="entry name" value="HRDC"/>
    <property type="match status" value="1"/>
</dbReference>
<evidence type="ECO:0000256" key="1">
    <source>
        <dbReference type="SAM" id="MobiDB-lite"/>
    </source>
</evidence>
<gene>
    <name evidence="3" type="primary">recQ_3</name>
    <name evidence="3" type="ORF">Pla133_46540</name>
</gene>
<evidence type="ECO:0000313" key="3">
    <source>
        <dbReference type="EMBL" id="QDU69534.1"/>
    </source>
</evidence>
<accession>A0A518BRD4</accession>
<protein>
    <submittedName>
        <fullName evidence="3">ATP-dependent DNA helicase RecQ</fullName>
        <ecNumber evidence="3">3.6.4.12</ecNumber>
    </submittedName>
</protein>
<dbReference type="InterPro" id="IPR002121">
    <property type="entry name" value="HRDC_dom"/>
</dbReference>
<dbReference type="PROSITE" id="PS50967">
    <property type="entry name" value="HRDC"/>
    <property type="match status" value="1"/>
</dbReference>
<feature type="domain" description="HRDC" evidence="2">
    <location>
        <begin position="90"/>
        <end position="170"/>
    </location>
</feature>
<keyword evidence="4" id="KW-1185">Reference proteome</keyword>
<dbReference type="GO" id="GO:0000166">
    <property type="term" value="F:nucleotide binding"/>
    <property type="evidence" value="ECO:0007669"/>
    <property type="project" value="InterPro"/>
</dbReference>
<dbReference type="SUPFAM" id="SSF47819">
    <property type="entry name" value="HRDC-like"/>
    <property type="match status" value="1"/>
</dbReference>
<dbReference type="EC" id="3.6.4.12" evidence="3"/>
<keyword evidence="3" id="KW-0378">Hydrolase</keyword>
<dbReference type="RefSeq" id="WP_145069508.1">
    <property type="nucleotide sequence ID" value="NZ_CP036287.1"/>
</dbReference>
<sequence length="178" mass="20308">MRVKLFTFRYSSTLGGFDDRPLQAFLRDREVIACREHYFQVNDVPHLACVLIWQEAVVTEDNDRPRDDRPRERARGAKSQAREDPTARLDEAGRRVFATLREWRRDRAREEGVPPYVVFTNRELVAIVETRPDSLTALGQVSGVGAGKVERYGRALLENLADCTAESSRHPTAQEPTP</sequence>
<dbReference type="InterPro" id="IPR044876">
    <property type="entry name" value="HRDC_dom_sf"/>
</dbReference>
<dbReference type="KEGG" id="pbap:Pla133_46540"/>
<dbReference type="Pfam" id="PF00570">
    <property type="entry name" value="HRDC"/>
    <property type="match status" value="1"/>
</dbReference>
<feature type="region of interest" description="Disordered" evidence="1">
    <location>
        <begin position="61"/>
        <end position="88"/>
    </location>
</feature>
<evidence type="ECO:0000259" key="2">
    <source>
        <dbReference type="PROSITE" id="PS50967"/>
    </source>
</evidence>
<keyword evidence="3" id="KW-0067">ATP-binding</keyword>
<dbReference type="GO" id="GO:0003678">
    <property type="term" value="F:DNA helicase activity"/>
    <property type="evidence" value="ECO:0007669"/>
    <property type="project" value="UniProtKB-EC"/>
</dbReference>
<evidence type="ECO:0000313" key="4">
    <source>
        <dbReference type="Proteomes" id="UP000316921"/>
    </source>
</evidence>